<dbReference type="GO" id="GO:0005576">
    <property type="term" value="C:extracellular region"/>
    <property type="evidence" value="ECO:0007669"/>
    <property type="project" value="UniProtKB-SubCell"/>
</dbReference>
<comment type="similarity">
    <text evidence="4">Belongs to the insect A10/OS-D protein family.</text>
</comment>
<dbReference type="InterPro" id="IPR036682">
    <property type="entry name" value="OS_D_A10/PebIII_sf"/>
</dbReference>
<keyword evidence="2" id="KW-0964">Secreted</keyword>
<dbReference type="InterPro" id="IPR005055">
    <property type="entry name" value="A10/PebIII"/>
</dbReference>
<dbReference type="Proteomes" id="UP000007798">
    <property type="component" value="Unassembled WGS sequence"/>
</dbReference>
<evidence type="ECO:0000256" key="1">
    <source>
        <dbReference type="ARBA" id="ARBA00004613"/>
    </source>
</evidence>
<gene>
    <name evidence="6" type="primary">Dwil\GK24936</name>
    <name evidence="6" type="ORF">Dwil_GK24936</name>
</gene>
<evidence type="ECO:0000313" key="7">
    <source>
        <dbReference type="Proteomes" id="UP000007798"/>
    </source>
</evidence>
<dbReference type="OrthoDB" id="8183954at2759"/>
<evidence type="ECO:0000256" key="3">
    <source>
        <dbReference type="ARBA" id="ARBA00022729"/>
    </source>
</evidence>
<reference evidence="6 7" key="1">
    <citation type="journal article" date="2007" name="Nature">
        <title>Evolution of genes and genomes on the Drosophila phylogeny.</title>
        <authorList>
            <consortium name="Drosophila 12 Genomes Consortium"/>
            <person name="Clark A.G."/>
            <person name="Eisen M.B."/>
            <person name="Smith D.R."/>
            <person name="Bergman C.M."/>
            <person name="Oliver B."/>
            <person name="Markow T.A."/>
            <person name="Kaufman T.C."/>
            <person name="Kellis M."/>
            <person name="Gelbart W."/>
            <person name="Iyer V.N."/>
            <person name="Pollard D.A."/>
            <person name="Sackton T.B."/>
            <person name="Larracuente A.M."/>
            <person name="Singh N.D."/>
            <person name="Abad J.P."/>
            <person name="Abt D.N."/>
            <person name="Adryan B."/>
            <person name="Aguade M."/>
            <person name="Akashi H."/>
            <person name="Anderson W.W."/>
            <person name="Aquadro C.F."/>
            <person name="Ardell D.H."/>
            <person name="Arguello R."/>
            <person name="Artieri C.G."/>
            <person name="Barbash D.A."/>
            <person name="Barker D."/>
            <person name="Barsanti P."/>
            <person name="Batterham P."/>
            <person name="Batzoglou S."/>
            <person name="Begun D."/>
            <person name="Bhutkar A."/>
            <person name="Blanco E."/>
            <person name="Bosak S.A."/>
            <person name="Bradley R.K."/>
            <person name="Brand A.D."/>
            <person name="Brent M.R."/>
            <person name="Brooks A.N."/>
            <person name="Brown R.H."/>
            <person name="Butlin R.K."/>
            <person name="Caggese C."/>
            <person name="Calvi B.R."/>
            <person name="Bernardo de Carvalho A."/>
            <person name="Caspi A."/>
            <person name="Castrezana S."/>
            <person name="Celniker S.E."/>
            <person name="Chang J.L."/>
            <person name="Chapple C."/>
            <person name="Chatterji S."/>
            <person name="Chinwalla A."/>
            <person name="Civetta A."/>
            <person name="Clifton S.W."/>
            <person name="Comeron J.M."/>
            <person name="Costello J.C."/>
            <person name="Coyne J.A."/>
            <person name="Daub J."/>
            <person name="David R.G."/>
            <person name="Delcher A.L."/>
            <person name="Delehaunty K."/>
            <person name="Do C.B."/>
            <person name="Ebling H."/>
            <person name="Edwards K."/>
            <person name="Eickbush T."/>
            <person name="Evans J.D."/>
            <person name="Filipski A."/>
            <person name="Findeiss S."/>
            <person name="Freyhult E."/>
            <person name="Fulton L."/>
            <person name="Fulton R."/>
            <person name="Garcia A.C."/>
            <person name="Gardiner A."/>
            <person name="Garfield D.A."/>
            <person name="Garvin B.E."/>
            <person name="Gibson G."/>
            <person name="Gilbert D."/>
            <person name="Gnerre S."/>
            <person name="Godfrey J."/>
            <person name="Good R."/>
            <person name="Gotea V."/>
            <person name="Gravely B."/>
            <person name="Greenberg A.J."/>
            <person name="Griffiths-Jones S."/>
            <person name="Gross S."/>
            <person name="Guigo R."/>
            <person name="Gustafson E.A."/>
            <person name="Haerty W."/>
            <person name="Hahn M.W."/>
            <person name="Halligan D.L."/>
            <person name="Halpern A.L."/>
            <person name="Halter G.M."/>
            <person name="Han M.V."/>
            <person name="Heger A."/>
            <person name="Hillier L."/>
            <person name="Hinrichs A.S."/>
            <person name="Holmes I."/>
            <person name="Hoskins R.A."/>
            <person name="Hubisz M.J."/>
            <person name="Hultmark D."/>
            <person name="Huntley M.A."/>
            <person name="Jaffe D.B."/>
            <person name="Jagadeeshan S."/>
            <person name="Jeck W.R."/>
            <person name="Johnson J."/>
            <person name="Jones C.D."/>
            <person name="Jordan W.C."/>
            <person name="Karpen G.H."/>
            <person name="Kataoka E."/>
            <person name="Keightley P.D."/>
            <person name="Kheradpour P."/>
            <person name="Kirkness E.F."/>
            <person name="Koerich L.B."/>
            <person name="Kristiansen K."/>
            <person name="Kudrna D."/>
            <person name="Kulathinal R.J."/>
            <person name="Kumar S."/>
            <person name="Kwok R."/>
            <person name="Lander E."/>
            <person name="Langley C.H."/>
            <person name="Lapoint R."/>
            <person name="Lazzaro B.P."/>
            <person name="Lee S.J."/>
            <person name="Levesque L."/>
            <person name="Li R."/>
            <person name="Lin C.F."/>
            <person name="Lin M.F."/>
            <person name="Lindblad-Toh K."/>
            <person name="Llopart A."/>
            <person name="Long M."/>
            <person name="Low L."/>
            <person name="Lozovsky E."/>
            <person name="Lu J."/>
            <person name="Luo M."/>
            <person name="Machado C.A."/>
            <person name="Makalowski W."/>
            <person name="Marzo M."/>
            <person name="Matsuda M."/>
            <person name="Matzkin L."/>
            <person name="McAllister B."/>
            <person name="McBride C.S."/>
            <person name="McKernan B."/>
            <person name="McKernan K."/>
            <person name="Mendez-Lago M."/>
            <person name="Minx P."/>
            <person name="Mollenhauer M.U."/>
            <person name="Montooth K."/>
            <person name="Mount S.M."/>
            <person name="Mu X."/>
            <person name="Myers E."/>
            <person name="Negre B."/>
            <person name="Newfeld S."/>
            <person name="Nielsen R."/>
            <person name="Noor M.A."/>
            <person name="O'Grady P."/>
            <person name="Pachter L."/>
            <person name="Papaceit M."/>
            <person name="Parisi M.J."/>
            <person name="Parisi M."/>
            <person name="Parts L."/>
            <person name="Pedersen J.S."/>
            <person name="Pesole G."/>
            <person name="Phillippy A.M."/>
            <person name="Ponting C.P."/>
            <person name="Pop M."/>
            <person name="Porcelli D."/>
            <person name="Powell J.R."/>
            <person name="Prohaska S."/>
            <person name="Pruitt K."/>
            <person name="Puig M."/>
            <person name="Quesneville H."/>
            <person name="Ram K.R."/>
            <person name="Rand D."/>
            <person name="Rasmussen M.D."/>
            <person name="Reed L.K."/>
            <person name="Reenan R."/>
            <person name="Reily A."/>
            <person name="Remington K.A."/>
            <person name="Rieger T.T."/>
            <person name="Ritchie M.G."/>
            <person name="Robin C."/>
            <person name="Rogers Y.H."/>
            <person name="Rohde C."/>
            <person name="Rozas J."/>
            <person name="Rubenfield M.J."/>
            <person name="Ruiz A."/>
            <person name="Russo S."/>
            <person name="Salzberg S.L."/>
            <person name="Sanchez-Gracia A."/>
            <person name="Saranga D.J."/>
            <person name="Sato H."/>
            <person name="Schaeffer S.W."/>
            <person name="Schatz M.C."/>
            <person name="Schlenke T."/>
            <person name="Schwartz R."/>
            <person name="Segarra C."/>
            <person name="Singh R.S."/>
            <person name="Sirot L."/>
            <person name="Sirota M."/>
            <person name="Sisneros N.B."/>
            <person name="Smith C.D."/>
            <person name="Smith T.F."/>
            <person name="Spieth J."/>
            <person name="Stage D.E."/>
            <person name="Stark A."/>
            <person name="Stephan W."/>
            <person name="Strausberg R.L."/>
            <person name="Strempel S."/>
            <person name="Sturgill D."/>
            <person name="Sutton G."/>
            <person name="Sutton G.G."/>
            <person name="Tao W."/>
            <person name="Teichmann S."/>
            <person name="Tobari Y.N."/>
            <person name="Tomimura Y."/>
            <person name="Tsolas J.M."/>
            <person name="Valente V.L."/>
            <person name="Venter E."/>
            <person name="Venter J.C."/>
            <person name="Vicario S."/>
            <person name="Vieira F.G."/>
            <person name="Vilella A.J."/>
            <person name="Villasante A."/>
            <person name="Walenz B."/>
            <person name="Wang J."/>
            <person name="Wasserman M."/>
            <person name="Watts T."/>
            <person name="Wilson D."/>
            <person name="Wilson R.K."/>
            <person name="Wing R.A."/>
            <person name="Wolfner M.F."/>
            <person name="Wong A."/>
            <person name="Wong G.K."/>
            <person name="Wu C.I."/>
            <person name="Wu G."/>
            <person name="Yamamoto D."/>
            <person name="Yang H.P."/>
            <person name="Yang S.P."/>
            <person name="Yorke J.A."/>
            <person name="Yoshida K."/>
            <person name="Zdobnov E."/>
            <person name="Zhang P."/>
            <person name="Zhang Y."/>
            <person name="Zimin A.V."/>
            <person name="Baldwin J."/>
            <person name="Abdouelleil A."/>
            <person name="Abdulkadir J."/>
            <person name="Abebe A."/>
            <person name="Abera B."/>
            <person name="Abreu J."/>
            <person name="Acer S.C."/>
            <person name="Aftuck L."/>
            <person name="Alexander A."/>
            <person name="An P."/>
            <person name="Anderson E."/>
            <person name="Anderson S."/>
            <person name="Arachi H."/>
            <person name="Azer M."/>
            <person name="Bachantsang P."/>
            <person name="Barry A."/>
            <person name="Bayul T."/>
            <person name="Berlin A."/>
            <person name="Bessette D."/>
            <person name="Bloom T."/>
            <person name="Blye J."/>
            <person name="Boguslavskiy L."/>
            <person name="Bonnet C."/>
            <person name="Boukhgalter B."/>
            <person name="Bourzgui I."/>
            <person name="Brown A."/>
            <person name="Cahill P."/>
            <person name="Channer S."/>
            <person name="Cheshatsang Y."/>
            <person name="Chuda L."/>
            <person name="Citroen M."/>
            <person name="Collymore A."/>
            <person name="Cooke P."/>
            <person name="Costello M."/>
            <person name="D'Aco K."/>
            <person name="Daza R."/>
            <person name="De Haan G."/>
            <person name="DeGray S."/>
            <person name="DeMaso C."/>
            <person name="Dhargay N."/>
            <person name="Dooley K."/>
            <person name="Dooley E."/>
            <person name="Doricent M."/>
            <person name="Dorje P."/>
            <person name="Dorjee K."/>
            <person name="Dupes A."/>
            <person name="Elong R."/>
            <person name="Falk J."/>
            <person name="Farina A."/>
            <person name="Faro S."/>
            <person name="Ferguson D."/>
            <person name="Fisher S."/>
            <person name="Foley C.D."/>
            <person name="Franke A."/>
            <person name="Friedrich D."/>
            <person name="Gadbois L."/>
            <person name="Gearin G."/>
            <person name="Gearin C.R."/>
            <person name="Giannoukos G."/>
            <person name="Goode T."/>
            <person name="Graham J."/>
            <person name="Grandbois E."/>
            <person name="Grewal S."/>
            <person name="Gyaltsen K."/>
            <person name="Hafez N."/>
            <person name="Hagos B."/>
            <person name="Hall J."/>
            <person name="Henson C."/>
            <person name="Hollinger A."/>
            <person name="Honan T."/>
            <person name="Huard M.D."/>
            <person name="Hughes L."/>
            <person name="Hurhula B."/>
            <person name="Husby M.E."/>
            <person name="Kamat A."/>
            <person name="Kanga B."/>
            <person name="Kashin S."/>
            <person name="Khazanovich D."/>
            <person name="Kisner P."/>
            <person name="Lance K."/>
            <person name="Lara M."/>
            <person name="Lee W."/>
            <person name="Lennon N."/>
            <person name="Letendre F."/>
            <person name="LeVine R."/>
            <person name="Lipovsky A."/>
            <person name="Liu X."/>
            <person name="Liu J."/>
            <person name="Liu S."/>
            <person name="Lokyitsang T."/>
            <person name="Lokyitsang Y."/>
            <person name="Lubonja R."/>
            <person name="Lui A."/>
            <person name="MacDonald P."/>
            <person name="Magnisalis V."/>
            <person name="Maru K."/>
            <person name="Matthews C."/>
            <person name="McCusker W."/>
            <person name="McDonough S."/>
            <person name="Mehta T."/>
            <person name="Meldrim J."/>
            <person name="Meneus L."/>
            <person name="Mihai O."/>
            <person name="Mihalev A."/>
            <person name="Mihova T."/>
            <person name="Mittelman R."/>
            <person name="Mlenga V."/>
            <person name="Montmayeur A."/>
            <person name="Mulrain L."/>
            <person name="Navidi A."/>
            <person name="Naylor J."/>
            <person name="Negash T."/>
            <person name="Nguyen T."/>
            <person name="Nguyen N."/>
            <person name="Nicol R."/>
            <person name="Norbu C."/>
            <person name="Norbu N."/>
            <person name="Novod N."/>
            <person name="O'Neill B."/>
            <person name="Osman S."/>
            <person name="Markiewicz E."/>
            <person name="Oyono O.L."/>
            <person name="Patti C."/>
            <person name="Phunkhang P."/>
            <person name="Pierre F."/>
            <person name="Priest M."/>
            <person name="Raghuraman S."/>
            <person name="Rege F."/>
            <person name="Reyes R."/>
            <person name="Rise C."/>
            <person name="Rogov P."/>
            <person name="Ross K."/>
            <person name="Ryan E."/>
            <person name="Settipalli S."/>
            <person name="Shea T."/>
            <person name="Sherpa N."/>
            <person name="Shi L."/>
            <person name="Shih D."/>
            <person name="Sparrow T."/>
            <person name="Spaulding J."/>
            <person name="Stalker J."/>
            <person name="Stange-Thomann N."/>
            <person name="Stavropoulos S."/>
            <person name="Stone C."/>
            <person name="Strader C."/>
            <person name="Tesfaye S."/>
            <person name="Thomson T."/>
            <person name="Thoulutsang Y."/>
            <person name="Thoulutsang D."/>
            <person name="Topham K."/>
            <person name="Topping I."/>
            <person name="Tsamla T."/>
            <person name="Vassiliev H."/>
            <person name="Vo A."/>
            <person name="Wangchuk T."/>
            <person name="Wangdi T."/>
            <person name="Weiand M."/>
            <person name="Wilkinson J."/>
            <person name="Wilson A."/>
            <person name="Yadav S."/>
            <person name="Young G."/>
            <person name="Yu Q."/>
            <person name="Zembek L."/>
            <person name="Zhong D."/>
            <person name="Zimmer A."/>
            <person name="Zwirko Z."/>
            <person name="Jaffe D.B."/>
            <person name="Alvarez P."/>
            <person name="Brockman W."/>
            <person name="Butler J."/>
            <person name="Chin C."/>
            <person name="Gnerre S."/>
            <person name="Grabherr M."/>
            <person name="Kleber M."/>
            <person name="Mauceli E."/>
            <person name="MacCallum I."/>
        </authorList>
    </citation>
    <scope>NUCLEOTIDE SEQUENCE [LARGE SCALE GENOMIC DNA]</scope>
    <source>
        <strain evidence="7">Tucson 14030-0811.24</strain>
    </source>
</reference>
<accession>B4NDC5</accession>
<feature type="signal peptide" evidence="5">
    <location>
        <begin position="1"/>
        <end position="30"/>
    </location>
</feature>
<dbReference type="SUPFAM" id="SSF100910">
    <property type="entry name" value="Chemosensory protein Csp2"/>
    <property type="match status" value="1"/>
</dbReference>
<sequence>MSRSFDNRLAGRGTIQLLLMMLMALNVADAVPHPPPTAAAAPANNPPTAAYDNKFDNVDLDEILQQERLLNNYIKCLESTGPCTPDAKMLKEILPDAILTDCMKCTEKQKYGSEKVTRHLIDNRAKDWERLEKIYDPEGSYRIKYQESKNKDNDKDEKVVVNAMEKAQGDA</sequence>
<dbReference type="KEGG" id="dwi:6648771"/>
<dbReference type="PhylomeDB" id="B4NDC5"/>
<dbReference type="STRING" id="7260.B4NDC5"/>
<evidence type="ECO:0000313" key="6">
    <source>
        <dbReference type="EMBL" id="EDW82834.1"/>
    </source>
</evidence>
<evidence type="ECO:0000256" key="2">
    <source>
        <dbReference type="ARBA" id="ARBA00022525"/>
    </source>
</evidence>
<dbReference type="AlphaFoldDB" id="B4NDC5"/>
<evidence type="ECO:0008006" key="8">
    <source>
        <dbReference type="Google" id="ProtNLM"/>
    </source>
</evidence>
<dbReference type="eggNOG" id="ENOG502S48A">
    <property type="taxonomic scope" value="Eukaryota"/>
</dbReference>
<proteinExistence type="inferred from homology"/>
<dbReference type="Pfam" id="PF03392">
    <property type="entry name" value="OS-D"/>
    <property type="match status" value="1"/>
</dbReference>
<organism evidence="6 7">
    <name type="scientific">Drosophila willistoni</name>
    <name type="common">Fruit fly</name>
    <dbReference type="NCBI Taxonomy" id="7260"/>
    <lineage>
        <taxon>Eukaryota</taxon>
        <taxon>Metazoa</taxon>
        <taxon>Ecdysozoa</taxon>
        <taxon>Arthropoda</taxon>
        <taxon>Hexapoda</taxon>
        <taxon>Insecta</taxon>
        <taxon>Pterygota</taxon>
        <taxon>Neoptera</taxon>
        <taxon>Endopterygota</taxon>
        <taxon>Diptera</taxon>
        <taxon>Brachycera</taxon>
        <taxon>Muscomorpha</taxon>
        <taxon>Ephydroidea</taxon>
        <taxon>Drosophilidae</taxon>
        <taxon>Drosophila</taxon>
        <taxon>Sophophora</taxon>
    </lineage>
</organism>
<dbReference type="OMA" id="ILPDAMM"/>
<dbReference type="PANTHER" id="PTHR11257">
    <property type="entry name" value="CHEMOSENSORY PROTEIN-RELATED"/>
    <property type="match status" value="1"/>
</dbReference>
<keyword evidence="3 5" id="KW-0732">Signal</keyword>
<dbReference type="PANTHER" id="PTHR11257:SF12">
    <property type="entry name" value="EJACULATORY BULB-SPECIFIC PROTEIN 3-RELATED"/>
    <property type="match status" value="1"/>
</dbReference>
<comment type="subcellular location">
    <subcellularLocation>
        <location evidence="1">Secreted</location>
    </subcellularLocation>
</comment>
<evidence type="ECO:0000256" key="5">
    <source>
        <dbReference type="SAM" id="SignalP"/>
    </source>
</evidence>
<keyword evidence="7" id="KW-1185">Reference proteome</keyword>
<dbReference type="Gene3D" id="1.10.2080.10">
    <property type="entry name" value="Insect odorant-binding protein A10/Ejaculatory bulb-specific protein 3"/>
    <property type="match status" value="1"/>
</dbReference>
<protein>
    <recommendedName>
        <fullName evidence="8">Odorant-binding protein A10</fullName>
    </recommendedName>
</protein>
<dbReference type="HOGENOM" id="CLU_1564538_0_0_1"/>
<dbReference type="InParanoid" id="B4NDC5"/>
<evidence type="ECO:0000256" key="4">
    <source>
        <dbReference type="ARBA" id="ARBA00060931"/>
    </source>
</evidence>
<dbReference type="FunFam" id="1.10.2080.10:FF:000001">
    <property type="entry name" value="ejaculatory bulb-specific protein 3"/>
    <property type="match status" value="1"/>
</dbReference>
<dbReference type="EMBL" id="CH964239">
    <property type="protein sequence ID" value="EDW82834.1"/>
    <property type="molecule type" value="Genomic_DNA"/>
</dbReference>
<feature type="chain" id="PRO_5002816781" description="Odorant-binding protein A10" evidence="5">
    <location>
        <begin position="31"/>
        <end position="171"/>
    </location>
</feature>
<dbReference type="FunCoup" id="B4NDC5">
    <property type="interactions" value="5"/>
</dbReference>
<name>B4NDC5_DROWI</name>